<reference evidence="1 2" key="1">
    <citation type="submission" date="2011-05" db="EMBL/GenBank/DDBJ databases">
        <authorList>
            <person name="Muzny D."/>
            <person name="Qin X."/>
            <person name="Deng J."/>
            <person name="Jiang H."/>
            <person name="Liu Y."/>
            <person name="Qu J."/>
            <person name="Song X.-Z."/>
            <person name="Zhang L."/>
            <person name="Thornton R."/>
            <person name="Coyle M."/>
            <person name="Francisco L."/>
            <person name="Jackson L."/>
            <person name="Javaid M."/>
            <person name="Korchina V."/>
            <person name="Kovar C."/>
            <person name="Mata R."/>
            <person name="Mathew T."/>
            <person name="Ngo R."/>
            <person name="Nguyen L."/>
            <person name="Nguyen N."/>
            <person name="Okwuonu G."/>
            <person name="Ongeri F."/>
            <person name="Pham C."/>
            <person name="Simmons D."/>
            <person name="Wilczek-Boney K."/>
            <person name="Hale W."/>
            <person name="Jakkamsetti A."/>
            <person name="Pham P."/>
            <person name="Ruth R."/>
            <person name="San Lucas F."/>
            <person name="Warren J."/>
            <person name="Zhang J."/>
            <person name="Zhao Z."/>
            <person name="Zhou C."/>
            <person name="Zhu D."/>
            <person name="Lee S."/>
            <person name="Bess C."/>
            <person name="Blankenburg K."/>
            <person name="Forbes L."/>
            <person name="Fu Q."/>
            <person name="Gubbala S."/>
            <person name="Hirani K."/>
            <person name="Jayaseelan J.C."/>
            <person name="Lara F."/>
            <person name="Munidasa M."/>
            <person name="Palculict T."/>
            <person name="Patil S."/>
            <person name="Pu L.-L."/>
            <person name="Saada N."/>
            <person name="Tang L."/>
            <person name="Weissenberger G."/>
            <person name="Zhu Y."/>
            <person name="Hemphill L."/>
            <person name="Shang Y."/>
            <person name="Youmans B."/>
            <person name="Ayvaz T."/>
            <person name="Ross M."/>
            <person name="Santibanez J."/>
            <person name="Aqrawi P."/>
            <person name="Gross S."/>
            <person name="Joshi V."/>
            <person name="Fowler G."/>
            <person name="Nazareth L."/>
            <person name="Reid J."/>
            <person name="Worley K."/>
            <person name="Petrosino J."/>
            <person name="Highlander S."/>
            <person name="Gibbs R."/>
        </authorList>
    </citation>
    <scope>NUCLEOTIDE SEQUENCE [LARGE SCALE GENOMIC DNA]</scope>
    <source>
        <strain evidence="1 2">ATCC 33926</strain>
    </source>
</reference>
<name>A0AA36UHV2_9NEIS</name>
<dbReference type="Proteomes" id="UP000004982">
    <property type="component" value="Unassembled WGS sequence"/>
</dbReference>
<sequence>MFWGCRLLFSGCLFFQKAVFVHQWFEFGSEGGVGGFEGGEAGLRSGLFQGVADFIPACTAFVEQVFVADFAFDVGPVEGLPQQAVGRILVSDTAVQDVRFKNPTYDAARE</sequence>
<proteinExistence type="predicted"/>
<evidence type="ECO:0000313" key="2">
    <source>
        <dbReference type="Proteomes" id="UP000004982"/>
    </source>
</evidence>
<dbReference type="AlphaFoldDB" id="A0AA36UHV2"/>
<dbReference type="EMBL" id="AFQE01000117">
    <property type="protein sequence ID" value="EGQ75510.1"/>
    <property type="molecule type" value="Genomic_DNA"/>
</dbReference>
<gene>
    <name evidence="1" type="ORF">HMPREF9418_2409</name>
</gene>
<accession>A0AA36UHV2</accession>
<organism evidence="1 2">
    <name type="scientific">Neisseria macacae ATCC 33926</name>
    <dbReference type="NCBI Taxonomy" id="997348"/>
    <lineage>
        <taxon>Bacteria</taxon>
        <taxon>Pseudomonadati</taxon>
        <taxon>Pseudomonadota</taxon>
        <taxon>Betaproteobacteria</taxon>
        <taxon>Neisseriales</taxon>
        <taxon>Neisseriaceae</taxon>
        <taxon>Neisseria</taxon>
    </lineage>
</organism>
<evidence type="ECO:0000313" key="1">
    <source>
        <dbReference type="EMBL" id="EGQ75510.1"/>
    </source>
</evidence>
<protein>
    <submittedName>
        <fullName evidence="1">Uncharacterized protein</fullName>
    </submittedName>
</protein>
<comment type="caution">
    <text evidence="1">The sequence shown here is derived from an EMBL/GenBank/DDBJ whole genome shotgun (WGS) entry which is preliminary data.</text>
</comment>